<comment type="caution">
    <text evidence="2">The sequence shown here is derived from an EMBL/GenBank/DDBJ whole genome shotgun (WGS) entry which is preliminary data.</text>
</comment>
<dbReference type="Proteomes" id="UP000494256">
    <property type="component" value="Unassembled WGS sequence"/>
</dbReference>
<organism evidence="2 3">
    <name type="scientific">Arctia plantaginis</name>
    <name type="common">Wood tiger moth</name>
    <name type="synonym">Phalaena plantaginis</name>
    <dbReference type="NCBI Taxonomy" id="874455"/>
    <lineage>
        <taxon>Eukaryota</taxon>
        <taxon>Metazoa</taxon>
        <taxon>Ecdysozoa</taxon>
        <taxon>Arthropoda</taxon>
        <taxon>Hexapoda</taxon>
        <taxon>Insecta</taxon>
        <taxon>Pterygota</taxon>
        <taxon>Neoptera</taxon>
        <taxon>Endopterygota</taxon>
        <taxon>Lepidoptera</taxon>
        <taxon>Glossata</taxon>
        <taxon>Ditrysia</taxon>
        <taxon>Noctuoidea</taxon>
        <taxon>Erebidae</taxon>
        <taxon>Arctiinae</taxon>
        <taxon>Arctia</taxon>
    </lineage>
</organism>
<dbReference type="OrthoDB" id="1910803at2759"/>
<reference evidence="2 3" key="1">
    <citation type="submission" date="2020-04" db="EMBL/GenBank/DDBJ databases">
        <authorList>
            <person name="Wallbank WR R."/>
            <person name="Pardo Diaz C."/>
            <person name="Kozak K."/>
            <person name="Martin S."/>
            <person name="Jiggins C."/>
            <person name="Moest M."/>
            <person name="Warren A I."/>
            <person name="Byers J.R.P. K."/>
            <person name="Montejo-Kovacevich G."/>
            <person name="Yen C E."/>
        </authorList>
    </citation>
    <scope>NUCLEOTIDE SEQUENCE [LARGE SCALE GENOMIC DNA]</scope>
</reference>
<dbReference type="InterPro" id="IPR006578">
    <property type="entry name" value="MADF-dom"/>
</dbReference>
<evidence type="ECO:0000313" key="2">
    <source>
        <dbReference type="EMBL" id="CAB3229492.1"/>
    </source>
</evidence>
<dbReference type="PROSITE" id="PS51029">
    <property type="entry name" value="MADF"/>
    <property type="match status" value="1"/>
</dbReference>
<feature type="domain" description="MADF" evidence="1">
    <location>
        <begin position="1"/>
        <end position="79"/>
    </location>
</feature>
<dbReference type="AlphaFoldDB" id="A0A8S0ZCF5"/>
<sequence>MKLLKLDSEEYKLNDFKEAAWIEVAKECDLANVAETRDLWKKLRDGHRQAISKKKTVSGQAATSKHQWKYEKQMEFILP</sequence>
<protein>
    <recommendedName>
        <fullName evidence="1">MADF domain-containing protein</fullName>
    </recommendedName>
</protein>
<evidence type="ECO:0000259" key="1">
    <source>
        <dbReference type="PROSITE" id="PS51029"/>
    </source>
</evidence>
<gene>
    <name evidence="2" type="ORF">APLA_LOCUS4107</name>
</gene>
<proteinExistence type="predicted"/>
<evidence type="ECO:0000313" key="3">
    <source>
        <dbReference type="Proteomes" id="UP000494256"/>
    </source>
</evidence>
<dbReference type="EMBL" id="CADEBD010000286">
    <property type="protein sequence ID" value="CAB3229492.1"/>
    <property type="molecule type" value="Genomic_DNA"/>
</dbReference>
<name>A0A8S0ZCF5_ARCPL</name>
<accession>A0A8S0ZCF5</accession>
<dbReference type="Pfam" id="PF10545">
    <property type="entry name" value="MADF_DNA_bdg"/>
    <property type="match status" value="1"/>
</dbReference>